<proteinExistence type="inferred from homology"/>
<feature type="binding site" evidence="10">
    <location>
        <position position="167"/>
    </location>
    <ligand>
        <name>UDP-N-acetyl-alpha-D-glucosamine</name>
        <dbReference type="ChEBI" id="CHEBI:57705"/>
    </ligand>
</feature>
<feature type="domain" description="Glycosyltransferase family 28 N-terminal" evidence="11">
    <location>
        <begin position="3"/>
        <end position="144"/>
    </location>
</feature>
<feature type="binding site" evidence="10">
    <location>
        <position position="291"/>
    </location>
    <ligand>
        <name>UDP-N-acetyl-alpha-D-glucosamine</name>
        <dbReference type="ChEBI" id="CHEBI:57705"/>
    </ligand>
</feature>
<dbReference type="Gene3D" id="3.40.50.2000">
    <property type="entry name" value="Glycogen Phosphorylase B"/>
    <property type="match status" value="2"/>
</dbReference>
<evidence type="ECO:0000256" key="8">
    <source>
        <dbReference type="ARBA" id="ARBA00023306"/>
    </source>
</evidence>
<comment type="pathway">
    <text evidence="10">Cell wall biogenesis; peptidoglycan biosynthesis.</text>
</comment>
<dbReference type="EMBL" id="PFBP01000052">
    <property type="protein sequence ID" value="PIT89565.1"/>
    <property type="molecule type" value="Genomic_DNA"/>
</dbReference>
<dbReference type="GO" id="GO:0071555">
    <property type="term" value="P:cell wall organization"/>
    <property type="evidence" value="ECO:0007669"/>
    <property type="project" value="UniProtKB-KW"/>
</dbReference>
<dbReference type="GO" id="GO:0051991">
    <property type="term" value="F:UDP-N-acetyl-D-glucosamine:N-acetylmuramoyl-L-alanyl-D-glutamyl-meso-2,6-diaminopimelyl-D-alanyl-D-alanine-diphosphoundecaprenol 4-beta-N-acetylglucosaminlytransferase activity"/>
    <property type="evidence" value="ECO:0007669"/>
    <property type="project" value="RHEA"/>
</dbReference>
<evidence type="ECO:0000256" key="10">
    <source>
        <dbReference type="HAMAP-Rule" id="MF_00033"/>
    </source>
</evidence>
<comment type="function">
    <text evidence="10">Cell wall formation. Catalyzes the transfer of a GlcNAc subunit on undecaprenyl-pyrophosphoryl-MurNAc-pentapeptide (lipid intermediate I) to form undecaprenyl-pyrophosphoryl-MurNAc-(pentapeptide)GlcNAc (lipid intermediate II).</text>
</comment>
<dbReference type="AlphaFoldDB" id="A0A2M6WA52"/>
<dbReference type="HAMAP" id="MF_00033">
    <property type="entry name" value="MurG"/>
    <property type="match status" value="1"/>
</dbReference>
<keyword evidence="8 10" id="KW-0131">Cell cycle</keyword>
<name>A0A2M6WA52_9BACT</name>
<evidence type="ECO:0000256" key="1">
    <source>
        <dbReference type="ARBA" id="ARBA00022475"/>
    </source>
</evidence>
<gene>
    <name evidence="10" type="primary">murG</name>
    <name evidence="13" type="ORF">COU23_03220</name>
</gene>
<evidence type="ECO:0000259" key="12">
    <source>
        <dbReference type="Pfam" id="PF04101"/>
    </source>
</evidence>
<dbReference type="InterPro" id="IPR004276">
    <property type="entry name" value="GlycoTrans_28_N"/>
</dbReference>
<comment type="caution">
    <text evidence="13">The sequence shown here is derived from an EMBL/GenBank/DDBJ whole genome shotgun (WGS) entry which is preliminary data.</text>
</comment>
<comment type="catalytic activity">
    <reaction evidence="10">
        <text>di-trans,octa-cis-undecaprenyl diphospho-N-acetyl-alpha-D-muramoyl-L-alanyl-D-glutamyl-meso-2,6-diaminopimeloyl-D-alanyl-D-alanine + UDP-N-acetyl-alpha-D-glucosamine = di-trans,octa-cis-undecaprenyl diphospho-[N-acetyl-alpha-D-glucosaminyl-(1-&gt;4)]-N-acetyl-alpha-D-muramoyl-L-alanyl-D-glutamyl-meso-2,6-diaminopimeloyl-D-alanyl-D-alanine + UDP + H(+)</text>
        <dbReference type="Rhea" id="RHEA:31227"/>
        <dbReference type="ChEBI" id="CHEBI:15378"/>
        <dbReference type="ChEBI" id="CHEBI:57705"/>
        <dbReference type="ChEBI" id="CHEBI:58223"/>
        <dbReference type="ChEBI" id="CHEBI:61387"/>
        <dbReference type="ChEBI" id="CHEBI:61388"/>
        <dbReference type="EC" id="2.4.1.227"/>
    </reaction>
</comment>
<evidence type="ECO:0000256" key="7">
    <source>
        <dbReference type="ARBA" id="ARBA00023136"/>
    </source>
</evidence>
<evidence type="ECO:0000256" key="5">
    <source>
        <dbReference type="ARBA" id="ARBA00022960"/>
    </source>
</evidence>
<keyword evidence="6 10" id="KW-0573">Peptidoglycan synthesis</keyword>
<comment type="subcellular location">
    <subcellularLocation>
        <location evidence="10">Cell membrane</location>
        <topology evidence="10">Peripheral membrane protein</topology>
        <orientation evidence="10">Cytoplasmic side</orientation>
    </subcellularLocation>
</comment>
<dbReference type="Proteomes" id="UP000231464">
    <property type="component" value="Unassembled WGS sequence"/>
</dbReference>
<evidence type="ECO:0000256" key="3">
    <source>
        <dbReference type="ARBA" id="ARBA00022676"/>
    </source>
</evidence>
<keyword evidence="1 10" id="KW-1003">Cell membrane</keyword>
<sequence>MKILYAGGGTMGSVSPLIAIHQKLVSKFQVPNYQSLWLGTIFGMERELVEKAGIKFEPIESGKLRRYFALENVFDIFRIIIGFFQALYWLVKFEPDIVLTAGSFVAVPVAYAAFFYNAPVFAHQQDVKVGLANKLMAPVAKKITVALEKSLKDFNQKKVVLVGNPIRDELRITDLQHRFDFENNLPIVLILGGGTGALAINELIWQSLSELIKFCNIIHITGKDKSISNCGLPITDYELQYKSFEFLDAEQISEVYNLSNIAISRAGMATLTELAYFKKPTIIIPMPDTHQEANAEYFAKNNAGIYLKQKELTAKSFVQEIKNLLVDETKKKELGENMNQIFVDYSGEKYLEEILN</sequence>
<dbReference type="SUPFAM" id="SSF53756">
    <property type="entry name" value="UDP-Glycosyltransferase/glycogen phosphorylase"/>
    <property type="match status" value="1"/>
</dbReference>
<keyword evidence="7 10" id="KW-0472">Membrane</keyword>
<dbReference type="GO" id="GO:0009252">
    <property type="term" value="P:peptidoglycan biosynthetic process"/>
    <property type="evidence" value="ECO:0007669"/>
    <property type="project" value="UniProtKB-UniRule"/>
</dbReference>
<dbReference type="GO" id="GO:0008360">
    <property type="term" value="P:regulation of cell shape"/>
    <property type="evidence" value="ECO:0007669"/>
    <property type="project" value="UniProtKB-KW"/>
</dbReference>
<dbReference type="GO" id="GO:0005975">
    <property type="term" value="P:carbohydrate metabolic process"/>
    <property type="evidence" value="ECO:0007669"/>
    <property type="project" value="InterPro"/>
</dbReference>
<dbReference type="PANTHER" id="PTHR21015">
    <property type="entry name" value="UDP-N-ACETYLGLUCOSAMINE--N-ACETYLMURAMYL-(PENTAPEPTIDE) PYROPHOSPHORYL-UNDECAPRENOL N-ACETYLGLUCOSAMINE TRANSFERASE 1"/>
    <property type="match status" value="1"/>
</dbReference>
<evidence type="ECO:0000256" key="4">
    <source>
        <dbReference type="ARBA" id="ARBA00022679"/>
    </source>
</evidence>
<evidence type="ECO:0000313" key="14">
    <source>
        <dbReference type="Proteomes" id="UP000231464"/>
    </source>
</evidence>
<dbReference type="PANTHER" id="PTHR21015:SF27">
    <property type="entry name" value="UDP-N-ACETYLGLUCOSAMINE--N-ACETYLMURAMYL-(PENTAPEPTIDE) PYROPHOSPHORYL-UNDECAPRENOL N-ACETYLGLUCOSAMINE TRANSFERASE"/>
    <property type="match status" value="1"/>
</dbReference>
<dbReference type="GO" id="GO:0005886">
    <property type="term" value="C:plasma membrane"/>
    <property type="evidence" value="ECO:0007669"/>
    <property type="project" value="UniProtKB-SubCell"/>
</dbReference>
<comment type="similarity">
    <text evidence="10">Belongs to the glycosyltransferase 28 family. MurG subfamily.</text>
</comment>
<evidence type="ECO:0000256" key="6">
    <source>
        <dbReference type="ARBA" id="ARBA00022984"/>
    </source>
</evidence>
<dbReference type="Pfam" id="PF03033">
    <property type="entry name" value="Glyco_transf_28"/>
    <property type="match status" value="1"/>
</dbReference>
<feature type="domain" description="Glycosyl transferase family 28 C-terminal" evidence="12">
    <location>
        <begin position="187"/>
        <end position="337"/>
    </location>
</feature>
<keyword evidence="9 10" id="KW-0961">Cell wall biogenesis/degradation</keyword>
<protein>
    <recommendedName>
        <fullName evidence="10">UDP-N-acetylglucosamine--N-acetylmuramyl-(pentapeptide) pyrophosphoryl-undecaprenol N-acetylglucosamine transferase</fullName>
        <ecNumber evidence="10">2.4.1.227</ecNumber>
    </recommendedName>
    <alternativeName>
        <fullName evidence="10">Undecaprenyl-PP-MurNAc-pentapeptide-UDPGlcNAc GlcNAc transferase</fullName>
    </alternativeName>
</protein>
<evidence type="ECO:0000313" key="13">
    <source>
        <dbReference type="EMBL" id="PIT89565.1"/>
    </source>
</evidence>
<keyword evidence="4 10" id="KW-0808">Transferase</keyword>
<evidence type="ECO:0000256" key="9">
    <source>
        <dbReference type="ARBA" id="ARBA00023316"/>
    </source>
</evidence>
<dbReference type="UniPathway" id="UPA00219"/>
<keyword evidence="5 10" id="KW-0133">Cell shape</keyword>
<evidence type="ECO:0000256" key="2">
    <source>
        <dbReference type="ARBA" id="ARBA00022618"/>
    </source>
</evidence>
<comment type="caution">
    <text evidence="10">Lacks conserved residue(s) required for the propagation of feature annotation.</text>
</comment>
<evidence type="ECO:0000259" key="11">
    <source>
        <dbReference type="Pfam" id="PF03033"/>
    </source>
</evidence>
<dbReference type="GO" id="GO:0050511">
    <property type="term" value="F:undecaprenyldiphospho-muramoylpentapeptide beta-N-acetylglucosaminyltransferase activity"/>
    <property type="evidence" value="ECO:0007669"/>
    <property type="project" value="UniProtKB-UniRule"/>
</dbReference>
<dbReference type="EC" id="2.4.1.227" evidence="10"/>
<accession>A0A2M6WA52</accession>
<dbReference type="InterPro" id="IPR006009">
    <property type="entry name" value="GlcNAc_MurG"/>
</dbReference>
<keyword evidence="2 10" id="KW-0132">Cell division</keyword>
<keyword evidence="3 10" id="KW-0328">Glycosyltransferase</keyword>
<dbReference type="CDD" id="cd03785">
    <property type="entry name" value="GT28_MurG"/>
    <property type="match status" value="1"/>
</dbReference>
<dbReference type="Pfam" id="PF04101">
    <property type="entry name" value="Glyco_tran_28_C"/>
    <property type="match status" value="1"/>
</dbReference>
<organism evidence="13 14">
    <name type="scientific">Candidatus Kuenenbacteria bacterium CG10_big_fil_rev_8_21_14_0_10_36_11</name>
    <dbReference type="NCBI Taxonomy" id="1974618"/>
    <lineage>
        <taxon>Bacteria</taxon>
        <taxon>Candidatus Kueneniibacteriota</taxon>
    </lineage>
</organism>
<dbReference type="GO" id="GO:0051301">
    <property type="term" value="P:cell division"/>
    <property type="evidence" value="ECO:0007669"/>
    <property type="project" value="UniProtKB-KW"/>
</dbReference>
<dbReference type="InterPro" id="IPR007235">
    <property type="entry name" value="Glyco_trans_28_C"/>
</dbReference>
<reference evidence="14" key="1">
    <citation type="submission" date="2017-09" db="EMBL/GenBank/DDBJ databases">
        <title>Depth-based differentiation of microbial function through sediment-hosted aquifers and enrichment of novel symbionts in the deep terrestrial subsurface.</title>
        <authorList>
            <person name="Probst A.J."/>
            <person name="Ladd B."/>
            <person name="Jarett J.K."/>
            <person name="Geller-Mcgrath D.E."/>
            <person name="Sieber C.M.K."/>
            <person name="Emerson J.B."/>
            <person name="Anantharaman K."/>
            <person name="Thomas B.C."/>
            <person name="Malmstrom R."/>
            <person name="Stieglmeier M."/>
            <person name="Klingl A."/>
            <person name="Woyke T."/>
            <person name="Ryan C.M."/>
            <person name="Banfield J.F."/>
        </authorList>
    </citation>
    <scope>NUCLEOTIDE SEQUENCE [LARGE SCALE GENOMIC DNA]</scope>
</reference>